<gene>
    <name evidence="1" type="ORF">MRATA1EN1_LOCUS20608</name>
</gene>
<accession>A0ABN8ZHH7</accession>
<keyword evidence="2" id="KW-1185">Reference proteome</keyword>
<proteinExistence type="predicted"/>
<dbReference type="Proteomes" id="UP001176941">
    <property type="component" value="Chromosome 31"/>
</dbReference>
<dbReference type="EMBL" id="OX459967">
    <property type="protein sequence ID" value="CAI9171646.1"/>
    <property type="molecule type" value="Genomic_DNA"/>
</dbReference>
<organism evidence="1 2">
    <name type="scientific">Rangifer tarandus platyrhynchus</name>
    <name type="common">Svalbard reindeer</name>
    <dbReference type="NCBI Taxonomy" id="3082113"/>
    <lineage>
        <taxon>Eukaryota</taxon>
        <taxon>Metazoa</taxon>
        <taxon>Chordata</taxon>
        <taxon>Craniata</taxon>
        <taxon>Vertebrata</taxon>
        <taxon>Euteleostomi</taxon>
        <taxon>Mammalia</taxon>
        <taxon>Eutheria</taxon>
        <taxon>Laurasiatheria</taxon>
        <taxon>Artiodactyla</taxon>
        <taxon>Ruminantia</taxon>
        <taxon>Pecora</taxon>
        <taxon>Cervidae</taxon>
        <taxon>Odocoileinae</taxon>
        <taxon>Rangifer</taxon>
    </lineage>
</organism>
<reference evidence="1" key="1">
    <citation type="submission" date="2023-04" db="EMBL/GenBank/DDBJ databases">
        <authorList>
            <consortium name="ELIXIR-Norway"/>
        </authorList>
    </citation>
    <scope>NUCLEOTIDE SEQUENCE [LARGE SCALE GENOMIC DNA]</scope>
</reference>
<evidence type="ECO:0000313" key="2">
    <source>
        <dbReference type="Proteomes" id="UP001176941"/>
    </source>
</evidence>
<sequence>MNLVELTVLPCEERRPKRNPLIQLKVDYPSLEGYEQIHGLEFVLPTLVYQFVPSLILKIFKLHNQISDICLARCSFSVSRFEAPVLCTPDTKSRLFRKDPDAGKD</sequence>
<name>A0ABN8ZHH7_RANTA</name>
<evidence type="ECO:0000313" key="1">
    <source>
        <dbReference type="EMBL" id="CAI9171646.1"/>
    </source>
</evidence>
<protein>
    <submittedName>
        <fullName evidence="1">Uncharacterized protein</fullName>
    </submittedName>
</protein>